<dbReference type="AlphaFoldDB" id="A0A5M3Z0Q2"/>
<name>A0A5M3Z0Q2_ASPTE</name>
<dbReference type="InterPro" id="IPR003123">
    <property type="entry name" value="VPS9"/>
</dbReference>
<dbReference type="PROSITE" id="PS51205">
    <property type="entry name" value="VPS9"/>
    <property type="match status" value="1"/>
</dbReference>
<dbReference type="GO" id="GO:0031267">
    <property type="term" value="F:small GTPase binding"/>
    <property type="evidence" value="ECO:0007669"/>
    <property type="project" value="TreeGrafter"/>
</dbReference>
<dbReference type="InterPro" id="IPR041545">
    <property type="entry name" value="DUF5601"/>
</dbReference>
<dbReference type="InterPro" id="IPR045046">
    <property type="entry name" value="Vps9-like"/>
</dbReference>
<dbReference type="VEuPathDB" id="FungiDB:ATEG_03133"/>
<dbReference type="Pfam" id="PF02845">
    <property type="entry name" value="CUE"/>
    <property type="match status" value="1"/>
</dbReference>
<dbReference type="SMART" id="SM00546">
    <property type="entry name" value="CUE"/>
    <property type="match status" value="1"/>
</dbReference>
<evidence type="ECO:0000313" key="2">
    <source>
        <dbReference type="EMBL" id="GFF17026.1"/>
    </source>
</evidence>
<feature type="compositionally biased region" description="Low complexity" evidence="1">
    <location>
        <begin position="696"/>
        <end position="713"/>
    </location>
</feature>
<dbReference type="GO" id="GO:0016192">
    <property type="term" value="P:vesicle-mediated transport"/>
    <property type="evidence" value="ECO:0007669"/>
    <property type="project" value="InterPro"/>
</dbReference>
<dbReference type="Gene3D" id="1.20.1050.80">
    <property type="entry name" value="VPS9 domain"/>
    <property type="match status" value="1"/>
</dbReference>
<accession>A0A5M3Z0Q2</accession>
<feature type="compositionally biased region" description="Polar residues" evidence="1">
    <location>
        <begin position="262"/>
        <end position="280"/>
    </location>
</feature>
<feature type="compositionally biased region" description="Polar residues" evidence="1">
    <location>
        <begin position="60"/>
        <end position="72"/>
    </location>
</feature>
<feature type="region of interest" description="Disordered" evidence="1">
    <location>
        <begin position="1"/>
        <end position="291"/>
    </location>
</feature>
<evidence type="ECO:0000313" key="3">
    <source>
        <dbReference type="Proteomes" id="UP000452235"/>
    </source>
</evidence>
<feature type="compositionally biased region" description="Polar residues" evidence="1">
    <location>
        <begin position="1"/>
        <end position="11"/>
    </location>
</feature>
<dbReference type="PROSITE" id="PS51140">
    <property type="entry name" value="CUE"/>
    <property type="match status" value="1"/>
</dbReference>
<sequence>MSSTEPSNSPAPSGPGDIQPTHNEGNLAGRQVTSTGTELAPEYGGALSPTPNDGQEEASNDAQGATVTSSDITAGSSAEPPSTTPSPGEPLSGRMKGLSISINNTPDRTSSAGSDIPPPPPEKDDAYLNPNPPQSPMPPLSPTKSPSEWAEKELPEVPGSSNNEKGNTNGGNSRDNDSQPEIQSIMDQFQDPSRSGGQEQIMSPRMELAEQFLGVQSHFPPRHSSLDQGKPTAEVPQDPNLAAGASSTSFEKPPPAIPRNLQRGTSTDEVMQTRRSSTSTIPPPPEPEPDQPFDFHRFLEQLRHRTADPVAKFLRSFLNEFGKRQWMVHEQVKIISDFLAFITNKMAMCEVWRDVSDSEFDNAKEGMEKLVMNRLYSQTFSPAIPAPPAIPRSASRSKRREMERLHGPWRKGQHQEDIERDDVLAQKMRIYSWVREEHLDIPPVSAHGRRFLNLAQQEILKINGYRAPRDKVICILNCCKVIFGLLRNTKKADTSADAFVPLLIYVVLQANPEHLVSNIQYILRFRNQDKLGGEAGYYLSSLSGAIQFIETLDRTSLTVSDEEFERNVEAAVSAIAEQNRRESESVERKRLERTESSQAPPRASTDAQRGRRDAPLASEEDTAPVAGLLRTIQKPLSTIGRMFSDEPDSPEERLTQRPAPAPGASPRLTPNVYQPPRNSGEERPSADRGRNDTPPQRVRAVDAQDAAARQASAEDAEARRIQRAEHNNVVETLSNMFPNLDRDVIDDVVKMKEGRVGLAVDACLALSAE</sequence>
<dbReference type="Proteomes" id="UP000452235">
    <property type="component" value="Unassembled WGS sequence"/>
</dbReference>
<evidence type="ECO:0000256" key="1">
    <source>
        <dbReference type="SAM" id="MobiDB-lite"/>
    </source>
</evidence>
<dbReference type="PANTHER" id="PTHR23101:SF25">
    <property type="entry name" value="GTPASE-ACTIVATING PROTEIN AND VPS9 DOMAIN-CONTAINING PROTEIN 1"/>
    <property type="match status" value="1"/>
</dbReference>
<dbReference type="SUPFAM" id="SSF109993">
    <property type="entry name" value="VPS9 domain"/>
    <property type="match status" value="1"/>
</dbReference>
<dbReference type="InterPro" id="IPR037191">
    <property type="entry name" value="VPS9_dom_sf"/>
</dbReference>
<dbReference type="GO" id="GO:0030139">
    <property type="term" value="C:endocytic vesicle"/>
    <property type="evidence" value="ECO:0007669"/>
    <property type="project" value="TreeGrafter"/>
</dbReference>
<organism evidence="2 3">
    <name type="scientific">Aspergillus terreus</name>
    <dbReference type="NCBI Taxonomy" id="33178"/>
    <lineage>
        <taxon>Eukaryota</taxon>
        <taxon>Fungi</taxon>
        <taxon>Dikarya</taxon>
        <taxon>Ascomycota</taxon>
        <taxon>Pezizomycotina</taxon>
        <taxon>Eurotiomycetes</taxon>
        <taxon>Eurotiomycetidae</taxon>
        <taxon>Eurotiales</taxon>
        <taxon>Aspergillaceae</taxon>
        <taxon>Aspergillus</taxon>
        <taxon>Aspergillus subgen. Circumdati</taxon>
    </lineage>
</organism>
<dbReference type="SMART" id="SM00167">
    <property type="entry name" value="VPS9"/>
    <property type="match status" value="1"/>
</dbReference>
<comment type="caution">
    <text evidence="2">The sequence shown here is derived from an EMBL/GenBank/DDBJ whole genome shotgun (WGS) entry which is preliminary data.</text>
</comment>
<dbReference type="GO" id="GO:0005829">
    <property type="term" value="C:cytosol"/>
    <property type="evidence" value="ECO:0007669"/>
    <property type="project" value="TreeGrafter"/>
</dbReference>
<dbReference type="Pfam" id="PF02204">
    <property type="entry name" value="VPS9"/>
    <property type="match status" value="1"/>
</dbReference>
<proteinExistence type="predicted"/>
<dbReference type="OrthoDB" id="300289at2759"/>
<feature type="compositionally biased region" description="Polar residues" evidence="1">
    <location>
        <begin position="100"/>
        <end position="113"/>
    </location>
</feature>
<protein>
    <submittedName>
        <fullName evidence="2">Guanine nucleotide exchange factor Vps9</fullName>
    </submittedName>
</protein>
<dbReference type="InterPro" id="IPR041804">
    <property type="entry name" value="Vps9_CUE"/>
</dbReference>
<dbReference type="InterPro" id="IPR003892">
    <property type="entry name" value="CUE"/>
</dbReference>
<dbReference type="InterPro" id="IPR009060">
    <property type="entry name" value="UBA-like_sf"/>
</dbReference>
<dbReference type="Pfam" id="PF18151">
    <property type="entry name" value="DUF5601"/>
    <property type="match status" value="1"/>
</dbReference>
<keyword evidence="3" id="KW-1185">Reference proteome</keyword>
<reference evidence="2 3" key="1">
    <citation type="submission" date="2020-01" db="EMBL/GenBank/DDBJ databases">
        <title>Aspergillus terreus IFO 6365 whole genome shotgun sequence.</title>
        <authorList>
            <person name="Kanamasa S."/>
            <person name="Takahashi H."/>
        </authorList>
    </citation>
    <scope>NUCLEOTIDE SEQUENCE [LARGE SCALE GENOMIC DNA]</scope>
    <source>
        <strain evidence="2 3">IFO 6365</strain>
    </source>
</reference>
<feature type="region of interest" description="Disordered" evidence="1">
    <location>
        <begin position="640"/>
        <end position="716"/>
    </location>
</feature>
<dbReference type="CDD" id="cd14369">
    <property type="entry name" value="CUE_VPS9_like"/>
    <property type="match status" value="1"/>
</dbReference>
<dbReference type="Gene3D" id="1.10.246.120">
    <property type="match status" value="1"/>
</dbReference>
<feature type="compositionally biased region" description="Polar residues" evidence="1">
    <location>
        <begin position="159"/>
        <end position="201"/>
    </location>
</feature>
<feature type="region of interest" description="Disordered" evidence="1">
    <location>
        <begin position="575"/>
        <end position="627"/>
    </location>
</feature>
<feature type="compositionally biased region" description="Basic and acidic residues" evidence="1">
    <location>
        <begin position="578"/>
        <end position="595"/>
    </location>
</feature>
<gene>
    <name evidence="2" type="ORF">ATEIFO6365_0006036300</name>
</gene>
<dbReference type="GO" id="GO:0043130">
    <property type="term" value="F:ubiquitin binding"/>
    <property type="evidence" value="ECO:0007669"/>
    <property type="project" value="InterPro"/>
</dbReference>
<feature type="compositionally biased region" description="Basic and acidic residues" evidence="1">
    <location>
        <begin position="679"/>
        <end position="691"/>
    </location>
</feature>
<dbReference type="Gene3D" id="1.10.8.10">
    <property type="entry name" value="DNA helicase RuvA subunit, C-terminal domain"/>
    <property type="match status" value="1"/>
</dbReference>
<dbReference type="EMBL" id="BLJY01000006">
    <property type="protein sequence ID" value="GFF17026.1"/>
    <property type="molecule type" value="Genomic_DNA"/>
</dbReference>
<feature type="compositionally biased region" description="Pro residues" evidence="1">
    <location>
        <begin position="130"/>
        <end position="141"/>
    </location>
</feature>
<dbReference type="GO" id="GO:0005085">
    <property type="term" value="F:guanyl-nucleotide exchange factor activity"/>
    <property type="evidence" value="ECO:0007669"/>
    <property type="project" value="InterPro"/>
</dbReference>
<dbReference type="PANTHER" id="PTHR23101">
    <property type="entry name" value="RAB GDP/GTP EXCHANGE FACTOR"/>
    <property type="match status" value="1"/>
</dbReference>
<dbReference type="SUPFAM" id="SSF46934">
    <property type="entry name" value="UBA-like"/>
    <property type="match status" value="1"/>
</dbReference>